<evidence type="ECO:0000256" key="3">
    <source>
        <dbReference type="ARBA" id="ARBA00022729"/>
    </source>
</evidence>
<dbReference type="PRINTS" id="PR00839">
    <property type="entry name" value="V8PROTEASE"/>
</dbReference>
<evidence type="ECO:0000259" key="8">
    <source>
        <dbReference type="Pfam" id="PF00089"/>
    </source>
</evidence>
<dbReference type="PANTHER" id="PTHR15462">
    <property type="entry name" value="SERINE PROTEASE"/>
    <property type="match status" value="1"/>
</dbReference>
<keyword evidence="3" id="KW-0732">Signal</keyword>
<gene>
    <name evidence="9" type="ORF">BWGOE8_07600</name>
</gene>
<name>A0A1E8BCN6_BACMY</name>
<feature type="domain" description="Peptidase S1" evidence="8">
    <location>
        <begin position="116"/>
        <end position="177"/>
    </location>
</feature>
<dbReference type="GO" id="GO:0004252">
    <property type="term" value="F:serine-type endopeptidase activity"/>
    <property type="evidence" value="ECO:0007669"/>
    <property type="project" value="InterPro"/>
</dbReference>
<dbReference type="InterPro" id="IPR043504">
    <property type="entry name" value="Peptidase_S1_PA_chymotrypsin"/>
</dbReference>
<proteinExistence type="inferred from homology"/>
<evidence type="ECO:0000256" key="6">
    <source>
        <dbReference type="RuleBase" id="RU004296"/>
    </source>
</evidence>
<keyword evidence="7" id="KW-1133">Transmembrane helix</keyword>
<evidence type="ECO:0000313" key="10">
    <source>
        <dbReference type="Proteomes" id="UP000175706"/>
    </source>
</evidence>
<organism evidence="9 10">
    <name type="scientific">Bacillus mycoides</name>
    <dbReference type="NCBI Taxonomy" id="1405"/>
    <lineage>
        <taxon>Bacteria</taxon>
        <taxon>Bacillati</taxon>
        <taxon>Bacillota</taxon>
        <taxon>Bacilli</taxon>
        <taxon>Bacillales</taxon>
        <taxon>Bacillaceae</taxon>
        <taxon>Bacillus</taxon>
        <taxon>Bacillus cereus group</taxon>
    </lineage>
</organism>
<sequence length="192" mass="22025">MYSFISIRCRFALYSFGVLFIFFYMVFWVNQKVYAEDVPWTSVSNEGERVLFQEQSLYSDDLRGEDLVSPSFEGRKHGREDWGYLLENTKLNYSPNILTYSVIGIDDRIRVNDTTSYPYSAIVHVATQYNNGEIYGCTGALISKDTVLTAGHCIYNKKIGGWATNHTRGNKNMNSGNRITDDVFNNIKKWSA</sequence>
<keyword evidence="4 6" id="KW-0378">Hydrolase</keyword>
<dbReference type="EC" id="3.4.21.-" evidence="6"/>
<evidence type="ECO:0000256" key="2">
    <source>
        <dbReference type="ARBA" id="ARBA00022670"/>
    </source>
</evidence>
<evidence type="ECO:0000256" key="5">
    <source>
        <dbReference type="ARBA" id="ARBA00022825"/>
    </source>
</evidence>
<evidence type="ECO:0000256" key="1">
    <source>
        <dbReference type="ARBA" id="ARBA00008764"/>
    </source>
</evidence>
<keyword evidence="2 6" id="KW-0645">Protease</keyword>
<keyword evidence="7" id="KW-0472">Membrane</keyword>
<dbReference type="InterPro" id="IPR008256">
    <property type="entry name" value="Peptidase_S1B"/>
</dbReference>
<dbReference type="Proteomes" id="UP000175706">
    <property type="component" value="Unassembled WGS sequence"/>
</dbReference>
<reference evidence="9 10" key="1">
    <citation type="submission" date="2016-05" db="EMBL/GenBank/DDBJ databases">
        <title>Bacillus thuringiensis and Bacillus weihenstephanensis as novel biocontrol agents of wilt causing Verticillium species.</title>
        <authorList>
            <person name="Hollensteiner J."/>
            <person name="Wemheuer F."/>
            <person name="Harting R."/>
            <person name="Kolarzyk A."/>
            <person name="Diaz-Valerio S."/>
            <person name="Poehlein A."/>
            <person name="Brzuszkiewicz E."/>
            <person name="Nesemann K."/>
            <person name="Braus-Stromeyer S."/>
            <person name="Braus G."/>
            <person name="Daniel R."/>
            <person name="Liesegang H."/>
        </authorList>
    </citation>
    <scope>NUCLEOTIDE SEQUENCE [LARGE SCALE GENOMIC DNA]</scope>
    <source>
        <strain evidence="9 10">GOE8</strain>
    </source>
</reference>
<dbReference type="PATRIC" id="fig|86662.25.peg.714"/>
<dbReference type="AlphaFoldDB" id="A0A1E8BCN6"/>
<feature type="transmembrane region" description="Helical" evidence="7">
    <location>
        <begin position="12"/>
        <end position="29"/>
    </location>
</feature>
<comment type="similarity">
    <text evidence="1 6">Belongs to the peptidase S1B family.</text>
</comment>
<keyword evidence="5 6" id="KW-0720">Serine protease</keyword>
<evidence type="ECO:0000256" key="4">
    <source>
        <dbReference type="ARBA" id="ARBA00022801"/>
    </source>
</evidence>
<dbReference type="InterPro" id="IPR001254">
    <property type="entry name" value="Trypsin_dom"/>
</dbReference>
<evidence type="ECO:0000313" key="9">
    <source>
        <dbReference type="EMBL" id="OFD84303.1"/>
    </source>
</evidence>
<dbReference type="InterPro" id="IPR050966">
    <property type="entry name" value="Glutamyl_endopeptidase"/>
</dbReference>
<accession>A0A1E8BCN6</accession>
<comment type="caution">
    <text evidence="9">The sequence shown here is derived from an EMBL/GenBank/DDBJ whole genome shotgun (WGS) entry which is preliminary data.</text>
</comment>
<dbReference type="EMBL" id="LXLT01000011">
    <property type="protein sequence ID" value="OFD84303.1"/>
    <property type="molecule type" value="Genomic_DNA"/>
</dbReference>
<dbReference type="Gene3D" id="2.40.10.10">
    <property type="entry name" value="Trypsin-like serine proteases"/>
    <property type="match status" value="1"/>
</dbReference>
<dbReference type="SUPFAM" id="SSF50494">
    <property type="entry name" value="Trypsin-like serine proteases"/>
    <property type="match status" value="1"/>
</dbReference>
<keyword evidence="7" id="KW-0812">Transmembrane</keyword>
<protein>
    <recommendedName>
        <fullName evidence="6">Serine protease</fullName>
        <ecNumber evidence="6">3.4.21.-</ecNumber>
    </recommendedName>
</protein>
<evidence type="ECO:0000256" key="7">
    <source>
        <dbReference type="SAM" id="Phobius"/>
    </source>
</evidence>
<dbReference type="Pfam" id="PF00089">
    <property type="entry name" value="Trypsin"/>
    <property type="match status" value="1"/>
</dbReference>
<dbReference type="PANTHER" id="PTHR15462:SF8">
    <property type="entry name" value="SERINE PROTEASE"/>
    <property type="match status" value="1"/>
</dbReference>
<dbReference type="GO" id="GO:0006508">
    <property type="term" value="P:proteolysis"/>
    <property type="evidence" value="ECO:0007669"/>
    <property type="project" value="UniProtKB-KW"/>
</dbReference>
<dbReference type="InterPro" id="IPR009003">
    <property type="entry name" value="Peptidase_S1_PA"/>
</dbReference>